<protein>
    <submittedName>
        <fullName evidence="2">3-Oxoacyl-[acyl-carrier-(ACP)] synthase III family protein</fullName>
    </submittedName>
</protein>
<evidence type="ECO:0000259" key="1">
    <source>
        <dbReference type="Pfam" id="PF08545"/>
    </source>
</evidence>
<dbReference type="Pfam" id="PF08545">
    <property type="entry name" value="ACP_syn_III"/>
    <property type="match status" value="1"/>
</dbReference>
<accession>A0ABP3ADP8</accession>
<dbReference type="InterPro" id="IPR016039">
    <property type="entry name" value="Thiolase-like"/>
</dbReference>
<dbReference type="SUPFAM" id="SSF53901">
    <property type="entry name" value="Thiolase-like"/>
    <property type="match status" value="1"/>
</dbReference>
<proteinExistence type="predicted"/>
<dbReference type="InterPro" id="IPR013751">
    <property type="entry name" value="ACP_syn_III_N"/>
</dbReference>
<name>A0ABP3ADP8_MYCUL</name>
<dbReference type="Gene3D" id="3.40.47.10">
    <property type="match status" value="1"/>
</dbReference>
<keyword evidence="3" id="KW-1185">Reference proteome</keyword>
<organism evidence="2 3">
    <name type="scientific">Mycobacterium ulcerans str. Harvey</name>
    <dbReference type="NCBI Taxonomy" id="1299332"/>
    <lineage>
        <taxon>Bacteria</taxon>
        <taxon>Bacillati</taxon>
        <taxon>Actinomycetota</taxon>
        <taxon>Actinomycetes</taxon>
        <taxon>Mycobacteriales</taxon>
        <taxon>Mycobacteriaceae</taxon>
        <taxon>Mycobacterium</taxon>
        <taxon>Mycobacterium ulcerans group</taxon>
    </lineage>
</organism>
<dbReference type="EMBL" id="JAOL01000153">
    <property type="protein sequence ID" value="EUA87856.1"/>
    <property type="molecule type" value="Genomic_DNA"/>
</dbReference>
<comment type="caution">
    <text evidence="2">The sequence shown here is derived from an EMBL/GenBank/DDBJ whole genome shotgun (WGS) entry which is preliminary data.</text>
</comment>
<evidence type="ECO:0000313" key="2">
    <source>
        <dbReference type="EMBL" id="EUA87856.1"/>
    </source>
</evidence>
<evidence type="ECO:0000313" key="3">
    <source>
        <dbReference type="Proteomes" id="UP000020681"/>
    </source>
</evidence>
<dbReference type="PANTHER" id="PTHR34069">
    <property type="entry name" value="3-OXOACYL-[ACYL-CARRIER-PROTEIN] SYNTHASE 3"/>
    <property type="match status" value="1"/>
</dbReference>
<feature type="domain" description="Beta-ketoacyl-[acyl-carrier-protein] synthase III N-terminal" evidence="1">
    <location>
        <begin position="2"/>
        <end position="74"/>
    </location>
</feature>
<dbReference type="PANTHER" id="PTHR34069:SF2">
    <property type="entry name" value="BETA-KETOACYL-[ACYL-CARRIER-PROTEIN] SYNTHASE III"/>
    <property type="match status" value="1"/>
</dbReference>
<sequence>MCSGFLFAINTPHALAQRDSIHVLVIGADVYSRILDPTDRKTVCLFGDGAGAVVVGPTTASSRHLRIVDTELHTFTQHINLIGVPGGGSRQP</sequence>
<gene>
    <name evidence="2" type="ORF">I551_5679</name>
</gene>
<reference evidence="2 3" key="1">
    <citation type="submission" date="2014-01" db="EMBL/GenBank/DDBJ databases">
        <authorList>
            <person name="Dobos K."/>
            <person name="Lenaerts A."/>
            <person name="Ordway D."/>
            <person name="DeGroote M.A."/>
            <person name="Parker T."/>
            <person name="Sizemore C."/>
            <person name="Tallon L.J."/>
            <person name="Sadzewicz L.K."/>
            <person name="Sengamalay N."/>
            <person name="Fraser C.M."/>
            <person name="Hine E."/>
            <person name="Shefchek K.A."/>
            <person name="Das S.P."/>
            <person name="Tettelin H."/>
        </authorList>
    </citation>
    <scope>NUCLEOTIDE SEQUENCE [LARGE SCALE GENOMIC DNA]</scope>
    <source>
        <strain evidence="2 3">Harvey</strain>
    </source>
</reference>
<dbReference type="Proteomes" id="UP000020681">
    <property type="component" value="Unassembled WGS sequence"/>
</dbReference>